<dbReference type="SUPFAM" id="SSF52047">
    <property type="entry name" value="RNI-like"/>
    <property type="match status" value="1"/>
</dbReference>
<sequence>MGRRSFMERYFAQCQAHRTPPRAEFLASLRDGVMDINLAEIPLADIRLFAHALLDASPEIGTGRSSAVVSHSSSKQRGRRDVASESDVSSQRAAASAVSSTPLVKLHISYNTTFATAHHQRTTASTSSMLTQNEPALRCLPVALAQAVKENVTTLKSFAWCHMPLTVSAAPARVLLRQHGGGGARALPSLTDVLPLCHSLTNLRLDGVPLSRAQFMQLTLLSSKSPLASTEGGVAWPALEEASFVGCGLTDAYQRGLVSLIRAAVTSASSSTWQRSLRGGLASPDNRPLPQPPAGTTSPGQSATRGLKRLNASQNPLGDGTARAIASAIAGSALRYLNLSSTSISWEGGSLLFSPSVLEETAIELVDMSNTGVSEVFTKTGAAAEARMLTESSAAAGFRVVARGMGQLLILRESAHSPQQSWRIHTNPSPAPQPPPEHAPEWPRVEPATPTPVSVNERKTGNVAPPALAPQSSSFNTQNDHVTPQPGHSSACVPVPAMSSYGPWCPMFPSWHAAQGINSPVCSAAAAATGDSGVVPREGYVLVPAPFPMFAPMAMPYTVATAAPPRGGAVAEVSEAFSKRGVPSPTPRDSLDVALLTREPLSPTPEGGNHDESRHESLTGGLVHPLDSASAVTQTAADAVSASDDLVHRVSEAAGDRKFLLGLITRLEEYEIGITERLEAQYQRTTTQLTLLEKDMRFRLQQLADADRKERAVAAERQAALLEALAALRTEQATAPAEGMMEAMLPQLMHLIEMGMEKVQEALGAGDAGSVKDSGRGGRKASRLPRSTDVATHADAAPITDRDLVRAASERLKDLGW</sequence>
<dbReference type="OrthoDB" id="251871at2759"/>
<evidence type="ECO:0000313" key="3">
    <source>
        <dbReference type="Proteomes" id="UP000674318"/>
    </source>
</evidence>
<dbReference type="RefSeq" id="XP_067752607.1">
    <property type="nucleotide sequence ID" value="XM_067896450.1"/>
</dbReference>
<gene>
    <name evidence="2" type="ORF">JKF63_00399</name>
</gene>
<name>A0A836KX41_9TRYP</name>
<evidence type="ECO:0000256" key="1">
    <source>
        <dbReference type="SAM" id="MobiDB-lite"/>
    </source>
</evidence>
<feature type="region of interest" description="Disordered" evidence="1">
    <location>
        <begin position="63"/>
        <end position="93"/>
    </location>
</feature>
<comment type="caution">
    <text evidence="2">The sequence shown here is derived from an EMBL/GenBank/DDBJ whole genome shotgun (WGS) entry which is preliminary data.</text>
</comment>
<feature type="region of interest" description="Disordered" evidence="1">
    <location>
        <begin position="419"/>
        <end position="488"/>
    </location>
</feature>
<feature type="region of interest" description="Disordered" evidence="1">
    <location>
        <begin position="275"/>
        <end position="304"/>
    </location>
</feature>
<dbReference type="Proteomes" id="UP000674318">
    <property type="component" value="Unassembled WGS sequence"/>
</dbReference>
<proteinExistence type="predicted"/>
<feature type="compositionally biased region" description="Polar residues" evidence="1">
    <location>
        <begin position="470"/>
        <end position="488"/>
    </location>
</feature>
<dbReference type="EMBL" id="JAFJZO010000036">
    <property type="protein sequence ID" value="KAG5490279.1"/>
    <property type="molecule type" value="Genomic_DNA"/>
</dbReference>
<dbReference type="Gene3D" id="3.80.10.10">
    <property type="entry name" value="Ribonuclease Inhibitor"/>
    <property type="match status" value="1"/>
</dbReference>
<reference evidence="2 3" key="1">
    <citation type="submission" date="2021-02" db="EMBL/GenBank/DDBJ databases">
        <title>Porcisia hertigi Genome sequencing and assembly.</title>
        <authorList>
            <person name="Almutairi H."/>
            <person name="Gatherer D."/>
        </authorList>
    </citation>
    <scope>NUCLEOTIDE SEQUENCE [LARGE SCALE GENOMIC DNA]</scope>
    <source>
        <strain evidence="2 3">C119</strain>
    </source>
</reference>
<accession>A0A836KX41</accession>
<dbReference type="PANTHER" id="PTHR24110">
    <property type="entry name" value="CENTROSOMAL PROTEIN OF 78 KDA"/>
    <property type="match status" value="1"/>
</dbReference>
<feature type="region of interest" description="Disordered" evidence="1">
    <location>
        <begin position="599"/>
        <end position="622"/>
    </location>
</feature>
<dbReference type="KEGG" id="phet:94286527"/>
<dbReference type="InterPro" id="IPR032675">
    <property type="entry name" value="LRR_dom_sf"/>
</dbReference>
<protein>
    <submittedName>
        <fullName evidence="2">Uncharacterized protein</fullName>
    </submittedName>
</protein>
<dbReference type="PANTHER" id="PTHR24110:SF3">
    <property type="entry name" value="CENTROSOMAL PROTEIN OF 78 KDA"/>
    <property type="match status" value="1"/>
</dbReference>
<feature type="compositionally biased region" description="Basic and acidic residues" evidence="1">
    <location>
        <begin position="608"/>
        <end position="617"/>
    </location>
</feature>
<dbReference type="AlphaFoldDB" id="A0A836KX41"/>
<organism evidence="2 3">
    <name type="scientific">Porcisia hertigi</name>
    <dbReference type="NCBI Taxonomy" id="2761500"/>
    <lineage>
        <taxon>Eukaryota</taxon>
        <taxon>Discoba</taxon>
        <taxon>Euglenozoa</taxon>
        <taxon>Kinetoplastea</taxon>
        <taxon>Metakinetoplastina</taxon>
        <taxon>Trypanosomatida</taxon>
        <taxon>Trypanosomatidae</taxon>
        <taxon>Leishmaniinae</taxon>
        <taxon>Porcisia</taxon>
    </lineage>
</organism>
<evidence type="ECO:0000313" key="2">
    <source>
        <dbReference type="EMBL" id="KAG5490279.1"/>
    </source>
</evidence>
<feature type="compositionally biased region" description="Polar residues" evidence="1">
    <location>
        <begin position="294"/>
        <end position="304"/>
    </location>
</feature>
<dbReference type="GeneID" id="94286527"/>
<keyword evidence="3" id="KW-1185">Reference proteome</keyword>
<feature type="region of interest" description="Disordered" evidence="1">
    <location>
        <begin position="766"/>
        <end position="795"/>
    </location>
</feature>